<evidence type="ECO:0000256" key="2">
    <source>
        <dbReference type="ARBA" id="ARBA00012417"/>
    </source>
</evidence>
<dbReference type="PROSITE" id="PS50157">
    <property type="entry name" value="ZINC_FINGER_C2H2_2"/>
    <property type="match status" value="1"/>
</dbReference>
<dbReference type="GO" id="GO:0003677">
    <property type="term" value="F:DNA binding"/>
    <property type="evidence" value="ECO:0007669"/>
    <property type="project" value="UniProtKB-KW"/>
</dbReference>
<dbReference type="GO" id="GO:0000166">
    <property type="term" value="F:nucleotide binding"/>
    <property type="evidence" value="ECO:0007669"/>
    <property type="project" value="InterPro"/>
</dbReference>
<keyword evidence="6" id="KW-0239">DNA-directed DNA polymerase</keyword>
<keyword evidence="12" id="KW-1185">Reference proteome</keyword>
<evidence type="ECO:0000256" key="1">
    <source>
        <dbReference type="ARBA" id="ARBA00005755"/>
    </source>
</evidence>
<dbReference type="InterPro" id="IPR012337">
    <property type="entry name" value="RNaseH-like_sf"/>
</dbReference>
<dbReference type="InterPro" id="IPR013087">
    <property type="entry name" value="Znf_C2H2_type"/>
</dbReference>
<dbReference type="InterPro" id="IPR038563">
    <property type="entry name" value="Endonuclease_7_sf"/>
</dbReference>
<reference evidence="11 12" key="1">
    <citation type="journal article" date="2018" name="Elife">
        <title>Firefly genomes illuminate parallel origins of bioluminescence in beetles.</title>
        <authorList>
            <person name="Fallon T.R."/>
            <person name="Lower S.E."/>
            <person name="Chang C.H."/>
            <person name="Bessho-Uehara M."/>
            <person name="Martin G.J."/>
            <person name="Bewick A.J."/>
            <person name="Behringer M."/>
            <person name="Debat H.J."/>
            <person name="Wong I."/>
            <person name="Day J.C."/>
            <person name="Suvorov A."/>
            <person name="Silva C.J."/>
            <person name="Stanger-Hall K.F."/>
            <person name="Hall D.W."/>
            <person name="Schmitz R.J."/>
            <person name="Nelson D.R."/>
            <person name="Lewis S.M."/>
            <person name="Shigenobu S."/>
            <person name="Bybee S.M."/>
            <person name="Larracuente A.M."/>
            <person name="Oba Y."/>
            <person name="Weng J.K."/>
        </authorList>
    </citation>
    <scope>NUCLEOTIDE SEQUENCE [LARGE SCALE GENOMIC DNA]</scope>
    <source>
        <strain evidence="11">1611_PpyrPB1</strain>
        <tissue evidence="11">Whole body</tissue>
    </source>
</reference>
<dbReference type="Pfam" id="PF03175">
    <property type="entry name" value="DNA_pol_B_2"/>
    <property type="match status" value="1"/>
</dbReference>
<protein>
    <recommendedName>
        <fullName evidence="2">DNA-directed DNA polymerase</fullName>
        <ecNumber evidence="2">2.7.7.7</ecNumber>
    </recommendedName>
</protein>
<evidence type="ECO:0000256" key="5">
    <source>
        <dbReference type="ARBA" id="ARBA00022705"/>
    </source>
</evidence>
<dbReference type="InterPro" id="IPR043502">
    <property type="entry name" value="DNA/RNA_pol_sf"/>
</dbReference>
<evidence type="ECO:0000256" key="6">
    <source>
        <dbReference type="ARBA" id="ARBA00022932"/>
    </source>
</evidence>
<dbReference type="GO" id="GO:0003887">
    <property type="term" value="F:DNA-directed DNA polymerase activity"/>
    <property type="evidence" value="ECO:0007669"/>
    <property type="project" value="UniProtKB-KW"/>
</dbReference>
<keyword evidence="5" id="KW-0235">DNA replication</keyword>
<evidence type="ECO:0000256" key="7">
    <source>
        <dbReference type="ARBA" id="ARBA00023125"/>
    </source>
</evidence>
<name>A0A5N4AIN6_PHOPY</name>
<comment type="catalytic activity">
    <reaction evidence="8">
        <text>DNA(n) + a 2'-deoxyribonucleoside 5'-triphosphate = DNA(n+1) + diphosphate</text>
        <dbReference type="Rhea" id="RHEA:22508"/>
        <dbReference type="Rhea" id="RHEA-COMP:17339"/>
        <dbReference type="Rhea" id="RHEA-COMP:17340"/>
        <dbReference type="ChEBI" id="CHEBI:33019"/>
        <dbReference type="ChEBI" id="CHEBI:61560"/>
        <dbReference type="ChEBI" id="CHEBI:173112"/>
        <dbReference type="EC" id="2.7.7.7"/>
    </reaction>
</comment>
<keyword evidence="9" id="KW-0862">Zinc</keyword>
<dbReference type="InParanoid" id="A0A5N4AIN6"/>
<dbReference type="GO" id="GO:0042575">
    <property type="term" value="C:DNA polymerase complex"/>
    <property type="evidence" value="ECO:0007669"/>
    <property type="project" value="UniProtKB-ARBA"/>
</dbReference>
<evidence type="ECO:0000256" key="3">
    <source>
        <dbReference type="ARBA" id="ARBA00022679"/>
    </source>
</evidence>
<proteinExistence type="inferred from homology"/>
<evidence type="ECO:0000313" key="11">
    <source>
        <dbReference type="EMBL" id="KAB0797146.1"/>
    </source>
</evidence>
<sequence length="1019" mass="117664">MQTENKEAYLQTKKKKDAQTKLFKEEEAGVLKEKNCFSFCTPASSSLNNFVCASFLFFALIILRPPPHLGQGQITPFPPPVLKAPPPHLDQDKGATDAVSTKVEEQTCVNVNDGDLLDDVEVKECVALATQFDSEWGEPNPKRSRPTDVKRHVSSRILLPDNIDDKLEQLFLLNSDVIHVNRARCRMMNKLLSNVHAYERLNARYKRLGLQRETVCQSLNVSDETKELLKRHLNYEDFIKCECGRAFSRKDNLKRHQRVSCTTGARLDPPTLKKVKISTDDSPVRVPTVHCAQCSEDVARSGYQGHLRSNRHKSNACLVIDDQIEIIRSSFEKKIMSFRISPVGKHNEVKSFMEDVKNKVLKVCNKQLQTYPSLKTNFELFGMYLLEEKVEIKSFQTKYAITTLGTNLEEYVEQVVEILSRKESEFQGRDSGWVLVDLLYLECNFLQFNPIKASSYIDLPPSLKRRKAIINVDNNDQMCFGWTLASALIHPTGKPQRKESYPDILKIFNWDGIQFPVPLSSIPTFEANNPKISVNVYGIECVYKDGKQEIQVIGPLYYNFESILQPLDTAEPDPKKSFTIKTCKHTPYSFCYYIKSSYNDEWSRLETYRGENAAQIFITRLQNDIKNIYREYLLNVRPMEPLSEDELRMYDESRTCFICQNPFDNDSTNPKVKDHCHITGKYRGSAHATCNLNYKIPNFIPVVFHNLSGYDSHLFVKELGADTEDIDVIPTSTEKYITFSKRVLVDEVDLESGKKERKYMKLRFIDSFRFMPTSLDKLSTNLTSEQCAEIRKFFNDSNKFQLLRKKVCFPYSYVDCMSKLDEKDIPSHTKFYNDMTQEHISRDEYERVVRIWNVFNCKTLGDYSDLYLKTDVLLLADVFQNFRSLCMNVYGVDAAHYVTTPGLTWDAMLKFTRVKLELLTDMDMYHMIKKGIRGGVSTCIKRKSCANNEFVPGYDSNQAKVFIQYLDATNLYGNSMREYLPVDGFSWLTRADIEKFNVHDISDESDVGYILELKCQKFQ</sequence>
<keyword evidence="9" id="KW-0863">Zinc-finger</keyword>
<dbReference type="InterPro" id="IPR004868">
    <property type="entry name" value="DNA-dir_DNA_pol_B_mt/vir"/>
</dbReference>
<dbReference type="Proteomes" id="UP000327044">
    <property type="component" value="Unassembled WGS sequence"/>
</dbReference>
<comment type="similarity">
    <text evidence="1">Belongs to the DNA polymerase type-B family.</text>
</comment>
<dbReference type="PANTHER" id="PTHR31511:SF12">
    <property type="entry name" value="RHO TERMINATION FACTOR N-TERMINAL DOMAIN-CONTAINING PROTEIN"/>
    <property type="match status" value="1"/>
</dbReference>
<dbReference type="InterPro" id="IPR044925">
    <property type="entry name" value="His-Me_finger_sf"/>
</dbReference>
<dbReference type="AlphaFoldDB" id="A0A5N4AIN6"/>
<dbReference type="EC" id="2.7.7.7" evidence="2"/>
<keyword evidence="9" id="KW-0479">Metal-binding</keyword>
<keyword evidence="4" id="KW-0548">Nucleotidyltransferase</keyword>
<dbReference type="Gene3D" id="3.30.160.60">
    <property type="entry name" value="Classic Zinc Finger"/>
    <property type="match status" value="1"/>
</dbReference>
<accession>A0A5N4AIN6</accession>
<keyword evidence="3" id="KW-0808">Transferase</keyword>
<dbReference type="SUPFAM" id="SSF56672">
    <property type="entry name" value="DNA/RNA polymerases"/>
    <property type="match status" value="1"/>
</dbReference>
<comment type="caution">
    <text evidence="11">The sequence shown here is derived from an EMBL/GenBank/DDBJ whole genome shotgun (WGS) entry which is preliminary data.</text>
</comment>
<organism evidence="11 12">
    <name type="scientific">Photinus pyralis</name>
    <name type="common">Common eastern firefly</name>
    <name type="synonym">Lampyris pyralis</name>
    <dbReference type="NCBI Taxonomy" id="7054"/>
    <lineage>
        <taxon>Eukaryota</taxon>
        <taxon>Metazoa</taxon>
        <taxon>Ecdysozoa</taxon>
        <taxon>Arthropoda</taxon>
        <taxon>Hexapoda</taxon>
        <taxon>Insecta</taxon>
        <taxon>Pterygota</taxon>
        <taxon>Neoptera</taxon>
        <taxon>Endopterygota</taxon>
        <taxon>Coleoptera</taxon>
        <taxon>Polyphaga</taxon>
        <taxon>Elateriformia</taxon>
        <taxon>Elateroidea</taxon>
        <taxon>Lampyridae</taxon>
        <taxon>Lampyrinae</taxon>
        <taxon>Photinus</taxon>
    </lineage>
</organism>
<dbReference type="Gene3D" id="3.40.1800.10">
    <property type="entry name" value="His-Me finger endonucleases"/>
    <property type="match status" value="1"/>
</dbReference>
<dbReference type="SUPFAM" id="SSF53098">
    <property type="entry name" value="Ribonuclease H-like"/>
    <property type="match status" value="1"/>
</dbReference>
<gene>
    <name evidence="11" type="ORF">PPYR_08140</name>
</gene>
<feature type="domain" description="C2H2-type" evidence="10">
    <location>
        <begin position="238"/>
        <end position="267"/>
    </location>
</feature>
<keyword evidence="7" id="KW-0238">DNA-binding</keyword>
<evidence type="ECO:0000256" key="9">
    <source>
        <dbReference type="PROSITE-ProRule" id="PRU00042"/>
    </source>
</evidence>
<evidence type="ECO:0000259" key="10">
    <source>
        <dbReference type="PROSITE" id="PS50157"/>
    </source>
</evidence>
<dbReference type="GO" id="GO:0008270">
    <property type="term" value="F:zinc ion binding"/>
    <property type="evidence" value="ECO:0007669"/>
    <property type="project" value="UniProtKB-KW"/>
</dbReference>
<dbReference type="PANTHER" id="PTHR31511">
    <property type="entry name" value="PROTEIN CBG23764"/>
    <property type="match status" value="1"/>
</dbReference>
<evidence type="ECO:0000313" key="12">
    <source>
        <dbReference type="Proteomes" id="UP000327044"/>
    </source>
</evidence>
<dbReference type="SUPFAM" id="SSF54060">
    <property type="entry name" value="His-Me finger endonucleases"/>
    <property type="match status" value="1"/>
</dbReference>
<evidence type="ECO:0000256" key="4">
    <source>
        <dbReference type="ARBA" id="ARBA00022695"/>
    </source>
</evidence>
<dbReference type="EMBL" id="VVIM01000006">
    <property type="protein sequence ID" value="KAB0797146.1"/>
    <property type="molecule type" value="Genomic_DNA"/>
</dbReference>
<dbReference type="GO" id="GO:0006260">
    <property type="term" value="P:DNA replication"/>
    <property type="evidence" value="ECO:0007669"/>
    <property type="project" value="UniProtKB-KW"/>
</dbReference>
<evidence type="ECO:0000256" key="8">
    <source>
        <dbReference type="ARBA" id="ARBA00049244"/>
    </source>
</evidence>